<feature type="domain" description="CoA-binding" evidence="1">
    <location>
        <begin position="12"/>
        <end position="111"/>
    </location>
</feature>
<sequence>MELDEIMSKKIFAVVGDTLDPDKYAYKIKAGLQKHGYTVYAVGKELSSVNDIQKNIEIIDLCINPSKGLKLIQECRKNFECIVIQPGAESVELIEYLENNHFPYVNGCLLLGLSLYGNKNK</sequence>
<dbReference type="EMBL" id="VSSQ01003803">
    <property type="protein sequence ID" value="MPM22396.1"/>
    <property type="molecule type" value="Genomic_DNA"/>
</dbReference>
<accession>A0A644Y1L9</accession>
<name>A0A644Y1L9_9ZZZZ</name>
<dbReference type="AlphaFoldDB" id="A0A644Y1L9"/>
<gene>
    <name evidence="2" type="ORF">SDC9_68848</name>
</gene>
<evidence type="ECO:0000313" key="2">
    <source>
        <dbReference type="EMBL" id="MPM22396.1"/>
    </source>
</evidence>
<dbReference type="InterPro" id="IPR036291">
    <property type="entry name" value="NAD(P)-bd_dom_sf"/>
</dbReference>
<evidence type="ECO:0000259" key="1">
    <source>
        <dbReference type="Pfam" id="PF13380"/>
    </source>
</evidence>
<dbReference type="PANTHER" id="PTHR33303:SF2">
    <property type="entry name" value="COA-BINDING DOMAIN-CONTAINING PROTEIN"/>
    <property type="match status" value="1"/>
</dbReference>
<organism evidence="2">
    <name type="scientific">bioreactor metagenome</name>
    <dbReference type="NCBI Taxonomy" id="1076179"/>
    <lineage>
        <taxon>unclassified sequences</taxon>
        <taxon>metagenomes</taxon>
        <taxon>ecological metagenomes</taxon>
    </lineage>
</organism>
<dbReference type="PANTHER" id="PTHR33303">
    <property type="entry name" value="CYTOPLASMIC PROTEIN-RELATED"/>
    <property type="match status" value="1"/>
</dbReference>
<protein>
    <recommendedName>
        <fullName evidence="1">CoA-binding domain-containing protein</fullName>
    </recommendedName>
</protein>
<dbReference type="Gene3D" id="3.40.50.720">
    <property type="entry name" value="NAD(P)-binding Rossmann-like Domain"/>
    <property type="match status" value="1"/>
</dbReference>
<proteinExistence type="predicted"/>
<dbReference type="SUPFAM" id="SSF51735">
    <property type="entry name" value="NAD(P)-binding Rossmann-fold domains"/>
    <property type="match status" value="1"/>
</dbReference>
<comment type="caution">
    <text evidence="2">The sequence shown here is derived from an EMBL/GenBank/DDBJ whole genome shotgun (WGS) entry which is preliminary data.</text>
</comment>
<dbReference type="Pfam" id="PF13380">
    <property type="entry name" value="CoA_binding_2"/>
    <property type="match status" value="1"/>
</dbReference>
<dbReference type="InterPro" id="IPR003781">
    <property type="entry name" value="CoA-bd"/>
</dbReference>
<reference evidence="2" key="1">
    <citation type="submission" date="2019-08" db="EMBL/GenBank/DDBJ databases">
        <authorList>
            <person name="Kucharzyk K."/>
            <person name="Murdoch R.W."/>
            <person name="Higgins S."/>
            <person name="Loffler F."/>
        </authorList>
    </citation>
    <scope>NUCLEOTIDE SEQUENCE</scope>
</reference>